<keyword evidence="4" id="KW-1185">Reference proteome</keyword>
<dbReference type="AlphaFoldDB" id="A0A4Y2A1W2"/>
<protein>
    <recommendedName>
        <fullName evidence="2">Paraneoplastic antigen Ma-like C-terminal domain-containing protein</fullName>
    </recommendedName>
</protein>
<reference evidence="3 4" key="1">
    <citation type="journal article" date="2019" name="Sci. Rep.">
        <title>Orb-weaving spider Araneus ventricosus genome elucidates the spidroin gene catalogue.</title>
        <authorList>
            <person name="Kono N."/>
            <person name="Nakamura H."/>
            <person name="Ohtoshi R."/>
            <person name="Moran D.A.P."/>
            <person name="Shinohara A."/>
            <person name="Yoshida Y."/>
            <person name="Fujiwara M."/>
            <person name="Mori M."/>
            <person name="Tomita M."/>
            <person name="Arakawa K."/>
        </authorList>
    </citation>
    <scope>NUCLEOTIDE SEQUENCE [LARGE SCALE GENOMIC DNA]</scope>
</reference>
<evidence type="ECO:0000256" key="1">
    <source>
        <dbReference type="SAM" id="Coils"/>
    </source>
</evidence>
<dbReference type="PANTHER" id="PTHR45823:SF1">
    <property type="entry name" value="T-SNARE COILED-COIL HOMOLOGY DOMAIN-CONTAINING PROTEIN"/>
    <property type="match status" value="1"/>
</dbReference>
<organism evidence="3 4">
    <name type="scientific">Araneus ventricosus</name>
    <name type="common">Orbweaver spider</name>
    <name type="synonym">Epeira ventricosa</name>
    <dbReference type="NCBI Taxonomy" id="182803"/>
    <lineage>
        <taxon>Eukaryota</taxon>
        <taxon>Metazoa</taxon>
        <taxon>Ecdysozoa</taxon>
        <taxon>Arthropoda</taxon>
        <taxon>Chelicerata</taxon>
        <taxon>Arachnida</taxon>
        <taxon>Araneae</taxon>
        <taxon>Araneomorphae</taxon>
        <taxon>Entelegynae</taxon>
        <taxon>Araneoidea</taxon>
        <taxon>Araneidae</taxon>
        <taxon>Araneus</taxon>
    </lineage>
</organism>
<name>A0A4Y2A1W2_ARAVE</name>
<sequence length="199" mass="22605">MMAEMKAGQEEMRSGQEEIKNKIQEHVESQAEEIKNHVDGCVGKIEEEVECVKGKIENVESKVQNKSRTLIFQINSQTFDGQSWIIFKTQFDVVSSTNGWTDFEKASQLVVSLRGSAAEVLQGIPADKLTDLMTIENALQSRFGDSHLTQFCRTELKTRRQKPGESLQVLAADVERLMSLAYAECPLDVRESLVFRRRY</sequence>
<dbReference type="Pfam" id="PF14893">
    <property type="entry name" value="PNMA"/>
    <property type="match status" value="1"/>
</dbReference>
<keyword evidence="1" id="KW-0175">Coiled coil</keyword>
<dbReference type="Proteomes" id="UP000499080">
    <property type="component" value="Unassembled WGS sequence"/>
</dbReference>
<feature type="domain" description="Paraneoplastic antigen Ma-like C-terminal" evidence="2">
    <location>
        <begin position="92"/>
        <end position="183"/>
    </location>
</feature>
<dbReference type="OrthoDB" id="6078991at2759"/>
<dbReference type="EMBL" id="BGPR01000002">
    <property type="protein sequence ID" value="GBL72994.1"/>
    <property type="molecule type" value="Genomic_DNA"/>
</dbReference>
<accession>A0A4Y2A1W2</accession>
<dbReference type="PANTHER" id="PTHR45823">
    <property type="entry name" value="T-SNARE COILED-COIL HOMOLOGY DOMAIN-CONTAINING PROTEIN"/>
    <property type="match status" value="1"/>
</dbReference>
<dbReference type="InterPro" id="IPR048270">
    <property type="entry name" value="PNMA_C"/>
</dbReference>
<gene>
    <name evidence="3" type="ORF">AVEN_128166_2</name>
</gene>
<evidence type="ECO:0000313" key="3">
    <source>
        <dbReference type="EMBL" id="GBL72994.1"/>
    </source>
</evidence>
<comment type="caution">
    <text evidence="3">The sequence shown here is derived from an EMBL/GenBank/DDBJ whole genome shotgun (WGS) entry which is preliminary data.</text>
</comment>
<feature type="coiled-coil region" evidence="1">
    <location>
        <begin position="5"/>
        <end position="62"/>
    </location>
</feature>
<evidence type="ECO:0000313" key="4">
    <source>
        <dbReference type="Proteomes" id="UP000499080"/>
    </source>
</evidence>
<evidence type="ECO:0000259" key="2">
    <source>
        <dbReference type="Pfam" id="PF14893"/>
    </source>
</evidence>
<proteinExistence type="predicted"/>